<gene>
    <name evidence="14" type="ORF">GCM10009663_64470</name>
</gene>
<dbReference type="PANTHER" id="PTHR37461:SF1">
    <property type="entry name" value="ANTI-SIGMA-K FACTOR RSKA"/>
    <property type="match status" value="1"/>
</dbReference>
<proteinExistence type="predicted"/>
<evidence type="ECO:0000256" key="3">
    <source>
        <dbReference type="ARBA" id="ARBA00022475"/>
    </source>
</evidence>
<evidence type="ECO:0000256" key="8">
    <source>
        <dbReference type="ARBA" id="ARBA00023163"/>
    </source>
</evidence>
<dbReference type="InterPro" id="IPR027383">
    <property type="entry name" value="Znf_put"/>
</dbReference>
<evidence type="ECO:0000256" key="11">
    <source>
        <dbReference type="SAM" id="MobiDB-lite"/>
    </source>
</evidence>
<keyword evidence="15" id="KW-1185">Reference proteome</keyword>
<dbReference type="EMBL" id="BAAALD010000093">
    <property type="protein sequence ID" value="GAA1114999.1"/>
    <property type="molecule type" value="Genomic_DNA"/>
</dbReference>
<comment type="caution">
    <text evidence="14">The sequence shown here is derived from an EMBL/GenBank/DDBJ whole genome shotgun (WGS) entry which is preliminary data.</text>
</comment>
<accession>A0ABP4EQW9</accession>
<evidence type="ECO:0000256" key="5">
    <source>
        <dbReference type="ARBA" id="ARBA00022989"/>
    </source>
</evidence>
<feature type="domain" description="Putative zinc-finger" evidence="13">
    <location>
        <begin position="10"/>
        <end position="38"/>
    </location>
</feature>
<feature type="domain" description="Anti-sigma K factor RskA C-terminal" evidence="12">
    <location>
        <begin position="111"/>
        <end position="247"/>
    </location>
</feature>
<keyword evidence="3" id="KW-1003">Cell membrane</keyword>
<evidence type="ECO:0000256" key="2">
    <source>
        <dbReference type="ARBA" id="ARBA00004236"/>
    </source>
</evidence>
<dbReference type="Gene3D" id="1.10.10.1320">
    <property type="entry name" value="Anti-sigma factor, zinc-finger domain"/>
    <property type="match status" value="1"/>
</dbReference>
<comment type="subcellular location">
    <subcellularLocation>
        <location evidence="2">Cell membrane</location>
    </subcellularLocation>
    <subcellularLocation>
        <location evidence="1">Membrane</location>
        <topology evidence="1">Single-pass membrane protein</topology>
    </subcellularLocation>
</comment>
<organism evidence="14 15">
    <name type="scientific">Kitasatospora arboriphila</name>
    <dbReference type="NCBI Taxonomy" id="258052"/>
    <lineage>
        <taxon>Bacteria</taxon>
        <taxon>Bacillati</taxon>
        <taxon>Actinomycetota</taxon>
        <taxon>Actinomycetes</taxon>
        <taxon>Kitasatosporales</taxon>
        <taxon>Streptomycetaceae</taxon>
        <taxon>Kitasatospora</taxon>
    </lineage>
</organism>
<feature type="region of interest" description="Disordered" evidence="11">
    <location>
        <begin position="77"/>
        <end position="98"/>
    </location>
</feature>
<keyword evidence="4" id="KW-0812">Transmembrane</keyword>
<keyword evidence="5" id="KW-1133">Transmembrane helix</keyword>
<evidence type="ECO:0000256" key="7">
    <source>
        <dbReference type="ARBA" id="ARBA00023136"/>
    </source>
</evidence>
<reference evidence="15" key="1">
    <citation type="journal article" date="2019" name="Int. J. Syst. Evol. Microbiol.">
        <title>The Global Catalogue of Microorganisms (GCM) 10K type strain sequencing project: providing services to taxonomists for standard genome sequencing and annotation.</title>
        <authorList>
            <consortium name="The Broad Institute Genomics Platform"/>
            <consortium name="The Broad Institute Genome Sequencing Center for Infectious Disease"/>
            <person name="Wu L."/>
            <person name="Ma J."/>
        </authorList>
    </citation>
    <scope>NUCLEOTIDE SEQUENCE [LARGE SCALE GENOMIC DNA]</scope>
    <source>
        <strain evidence="15">JCM 13002</strain>
    </source>
</reference>
<dbReference type="PANTHER" id="PTHR37461">
    <property type="entry name" value="ANTI-SIGMA-K FACTOR RSKA"/>
    <property type="match status" value="1"/>
</dbReference>
<dbReference type="Pfam" id="PF13490">
    <property type="entry name" value="zf-HC2"/>
    <property type="match status" value="1"/>
</dbReference>
<dbReference type="InterPro" id="IPR041916">
    <property type="entry name" value="Anti_sigma_zinc_sf"/>
</dbReference>
<dbReference type="InterPro" id="IPR051474">
    <property type="entry name" value="Anti-sigma-K/W_factor"/>
</dbReference>
<evidence type="ECO:0000256" key="10">
    <source>
        <dbReference type="ARBA" id="ARBA00030803"/>
    </source>
</evidence>
<keyword evidence="8" id="KW-0804">Transcription</keyword>
<protein>
    <recommendedName>
        <fullName evidence="10">Regulator of SigK</fullName>
    </recommendedName>
    <alternativeName>
        <fullName evidence="9">Sigma-K anti-sigma factor RskA</fullName>
    </alternativeName>
</protein>
<dbReference type="Pfam" id="PF10099">
    <property type="entry name" value="RskA_C"/>
    <property type="match status" value="1"/>
</dbReference>
<dbReference type="Proteomes" id="UP001499987">
    <property type="component" value="Unassembled WGS sequence"/>
</dbReference>
<evidence type="ECO:0000313" key="14">
    <source>
        <dbReference type="EMBL" id="GAA1114999.1"/>
    </source>
</evidence>
<evidence type="ECO:0000256" key="4">
    <source>
        <dbReference type="ARBA" id="ARBA00022692"/>
    </source>
</evidence>
<evidence type="ECO:0000313" key="15">
    <source>
        <dbReference type="Proteomes" id="UP001499987"/>
    </source>
</evidence>
<dbReference type="InterPro" id="IPR018764">
    <property type="entry name" value="RskA_C"/>
</dbReference>
<evidence type="ECO:0000256" key="9">
    <source>
        <dbReference type="ARBA" id="ARBA00029829"/>
    </source>
</evidence>
<keyword evidence="6" id="KW-0805">Transcription regulation</keyword>
<evidence type="ECO:0000256" key="1">
    <source>
        <dbReference type="ARBA" id="ARBA00004167"/>
    </source>
</evidence>
<dbReference type="RefSeq" id="WP_344627238.1">
    <property type="nucleotide sequence ID" value="NZ_BAAALD010000093.1"/>
</dbReference>
<evidence type="ECO:0000259" key="12">
    <source>
        <dbReference type="Pfam" id="PF10099"/>
    </source>
</evidence>
<evidence type="ECO:0000256" key="6">
    <source>
        <dbReference type="ARBA" id="ARBA00023015"/>
    </source>
</evidence>
<keyword evidence="7" id="KW-0472">Membrane</keyword>
<sequence>MTGGAELHTLTGAYAAHALEGPELAEFERHLALCEACALEVREFAATLARLGAAEAETPPAELRARVMAGIGSVRQLAPPSAVPPPEVPPQPTGRRRRSKIVRNWPKFVLAASVALAAALGGLAVDQSRRADEADARAAQLQAQQAAFGSLLTAPDARTATATAGPGVGTVVWSQSRGQAGFLASGMPALPAGKTYELWFDDAGTMRPAGLMPASGGSLLLQGPLNGAVGVGVTVEPEGGSAHPSGTPVMLLPFS</sequence>
<evidence type="ECO:0000259" key="13">
    <source>
        <dbReference type="Pfam" id="PF13490"/>
    </source>
</evidence>
<name>A0ABP4EQW9_9ACTN</name>
<feature type="compositionally biased region" description="Pro residues" evidence="11">
    <location>
        <begin position="81"/>
        <end position="92"/>
    </location>
</feature>